<evidence type="ECO:0000256" key="10">
    <source>
        <dbReference type="ARBA" id="ARBA00048287"/>
    </source>
</evidence>
<dbReference type="InterPro" id="IPR037138">
    <property type="entry name" value="His_deacetylse_dom_sf"/>
</dbReference>
<evidence type="ECO:0000256" key="6">
    <source>
        <dbReference type="ARBA" id="ARBA00022853"/>
    </source>
</evidence>
<dbReference type="Proteomes" id="UP001321473">
    <property type="component" value="Unassembled WGS sequence"/>
</dbReference>
<evidence type="ECO:0000256" key="2">
    <source>
        <dbReference type="ARBA" id="ARBA00005947"/>
    </source>
</evidence>
<dbReference type="PANTHER" id="PTHR10625">
    <property type="entry name" value="HISTONE DEACETYLASE HDAC1-RELATED"/>
    <property type="match status" value="1"/>
</dbReference>
<dbReference type="InterPro" id="IPR023696">
    <property type="entry name" value="Ureohydrolase_dom_sf"/>
</dbReference>
<evidence type="ECO:0000259" key="15">
    <source>
        <dbReference type="Pfam" id="PF00850"/>
    </source>
</evidence>
<dbReference type="AlphaFoldDB" id="A0AAQ4DZ33"/>
<evidence type="ECO:0000256" key="13">
    <source>
        <dbReference type="ARBA" id="ARBA00072450"/>
    </source>
</evidence>
<comment type="subcellular location">
    <subcellularLocation>
        <location evidence="1">Nucleus</location>
    </subcellularLocation>
</comment>
<dbReference type="Gene3D" id="3.40.800.20">
    <property type="entry name" value="Histone deacetylase domain"/>
    <property type="match status" value="1"/>
</dbReference>
<feature type="region of interest" description="Disordered" evidence="14">
    <location>
        <begin position="23"/>
        <end position="50"/>
    </location>
</feature>
<keyword evidence="4" id="KW-0678">Repressor</keyword>
<dbReference type="PRINTS" id="PR01270">
    <property type="entry name" value="HDASUPER"/>
</dbReference>
<proteinExistence type="inferred from homology"/>
<dbReference type="InterPro" id="IPR000286">
    <property type="entry name" value="HDACs"/>
</dbReference>
<keyword evidence="5" id="KW-0378">Hydrolase</keyword>
<evidence type="ECO:0000256" key="1">
    <source>
        <dbReference type="ARBA" id="ARBA00004123"/>
    </source>
</evidence>
<comment type="function">
    <text evidence="11">Responsible for the deacetylation of lysine residues on the N-terminal part of the core histones (H2A, H2B, H3 and H4). Histone deacetylation gives a tag for epigenetic repression and plays an important role in transcriptional regulation, cell cycle progression and developmental events. Histone deacetylases act via the formation of large multiprotein complexes.</text>
</comment>
<dbReference type="InterPro" id="IPR023801">
    <property type="entry name" value="His_deacetylse_dom"/>
</dbReference>
<evidence type="ECO:0000256" key="8">
    <source>
        <dbReference type="ARBA" id="ARBA00023163"/>
    </source>
</evidence>
<dbReference type="GO" id="GO:0040029">
    <property type="term" value="P:epigenetic regulation of gene expression"/>
    <property type="evidence" value="ECO:0007669"/>
    <property type="project" value="TreeGrafter"/>
</dbReference>
<evidence type="ECO:0000256" key="7">
    <source>
        <dbReference type="ARBA" id="ARBA00023015"/>
    </source>
</evidence>
<name>A0AAQ4DZ33_AMBAM</name>
<protein>
    <recommendedName>
        <fullName evidence="13">Histone deacetylase 11</fullName>
        <ecNumber evidence="3">3.5.1.98</ecNumber>
    </recommendedName>
</protein>
<comment type="similarity">
    <text evidence="2">Belongs to the histone deacetylase family.</text>
</comment>
<dbReference type="EC" id="3.5.1.98" evidence="3"/>
<evidence type="ECO:0000256" key="12">
    <source>
        <dbReference type="ARBA" id="ARBA00065154"/>
    </source>
</evidence>
<dbReference type="GO" id="GO:0000118">
    <property type="term" value="C:histone deacetylase complex"/>
    <property type="evidence" value="ECO:0007669"/>
    <property type="project" value="UniProtKB-ARBA"/>
</dbReference>
<reference evidence="16 17" key="1">
    <citation type="journal article" date="2023" name="Arcadia Sci">
        <title>De novo assembly of a long-read Amblyomma americanum tick genome.</title>
        <authorList>
            <person name="Chou S."/>
            <person name="Poskanzer K.E."/>
            <person name="Rollins M."/>
            <person name="Thuy-Boun P.S."/>
        </authorList>
    </citation>
    <scope>NUCLEOTIDE SEQUENCE [LARGE SCALE GENOMIC DNA]</scope>
    <source>
        <strain evidence="16">F_SG_1</strain>
        <tissue evidence="16">Salivary glands</tissue>
    </source>
</reference>
<keyword evidence="17" id="KW-1185">Reference proteome</keyword>
<dbReference type="InterPro" id="IPR044150">
    <property type="entry name" value="HDAC_classIV"/>
</dbReference>
<comment type="catalytic activity">
    <reaction evidence="10">
        <text>N(6)-acetyl-L-lysyl-[histone] + H2O = L-lysyl-[histone] + acetate</text>
        <dbReference type="Rhea" id="RHEA:58196"/>
        <dbReference type="Rhea" id="RHEA-COMP:9845"/>
        <dbReference type="Rhea" id="RHEA-COMP:11338"/>
        <dbReference type="ChEBI" id="CHEBI:15377"/>
        <dbReference type="ChEBI" id="CHEBI:29969"/>
        <dbReference type="ChEBI" id="CHEBI:30089"/>
        <dbReference type="ChEBI" id="CHEBI:61930"/>
        <dbReference type="EC" id="3.5.1.98"/>
    </reaction>
</comment>
<dbReference type="CDD" id="cd09993">
    <property type="entry name" value="HDAC_classIV"/>
    <property type="match status" value="1"/>
</dbReference>
<evidence type="ECO:0000256" key="4">
    <source>
        <dbReference type="ARBA" id="ARBA00022491"/>
    </source>
</evidence>
<evidence type="ECO:0000256" key="14">
    <source>
        <dbReference type="SAM" id="MobiDB-lite"/>
    </source>
</evidence>
<dbReference type="SUPFAM" id="SSF52768">
    <property type="entry name" value="Arginase/deacetylase"/>
    <property type="match status" value="1"/>
</dbReference>
<dbReference type="PANTHER" id="PTHR10625:SF23">
    <property type="entry name" value="HISTONE DEACETYLASE 11"/>
    <property type="match status" value="1"/>
</dbReference>
<evidence type="ECO:0000313" key="17">
    <source>
        <dbReference type="Proteomes" id="UP001321473"/>
    </source>
</evidence>
<accession>A0AAQ4DZ33</accession>
<organism evidence="16 17">
    <name type="scientific">Amblyomma americanum</name>
    <name type="common">Lone star tick</name>
    <dbReference type="NCBI Taxonomy" id="6943"/>
    <lineage>
        <taxon>Eukaryota</taxon>
        <taxon>Metazoa</taxon>
        <taxon>Ecdysozoa</taxon>
        <taxon>Arthropoda</taxon>
        <taxon>Chelicerata</taxon>
        <taxon>Arachnida</taxon>
        <taxon>Acari</taxon>
        <taxon>Parasitiformes</taxon>
        <taxon>Ixodida</taxon>
        <taxon>Ixodoidea</taxon>
        <taxon>Ixodidae</taxon>
        <taxon>Amblyomminae</taxon>
        <taxon>Amblyomma</taxon>
    </lineage>
</organism>
<keyword evidence="7" id="KW-0805">Transcription regulation</keyword>
<sequence length="532" mass="60830">MSSCRSHVWRSCDAPKKLRQLDLDPSQVDMRGSGHSSSERSVGGAECHPEGYADKDKLPIVYSDAYNISFYGLEKVHPFDAGKWGKVFAALRRAGLLTDNNFHKPHEATNEELLVVHTPSYINKLKWSAYVATVTEVPFMAVLPNCMVQRRVLRPFRYQTAGTVLAARLALEHGWAVHLGGGFHHASSHRGGGFCCYADITLAVRELQRHGHIRRVMVVDLDAHQGNGYARDFLGDMDVYIMDVYNRAIYPGDEYAKGAIRRRVELRPGTSDEAYLKLVDDHLQLALTEFSADLVVYNAGTDVLSGDMLGHLNISEKVTVCRRTRVLRLMTRAVALVILRRQERRQRKKPRWWVRPVFMARKQEGLYHTAMRRMREGDHDLFFKFYRMTPKLFDELLSFVATDISRQHVVREPLEPGERLAIALSYLASGQDISNVALVYRVGIETARRCIHAACRAIWEQLKDHFMQTPTEAEWRRIADDFTHRWQFPNCLGAVDGKHVAIVCPPNSGSRYYNYKQRSWRSPLAVATTRNF</sequence>
<evidence type="ECO:0000256" key="11">
    <source>
        <dbReference type="ARBA" id="ARBA00059784"/>
    </source>
</evidence>
<dbReference type="GO" id="GO:0141221">
    <property type="term" value="F:histone deacetylase activity, hydrolytic mechanism"/>
    <property type="evidence" value="ECO:0007669"/>
    <property type="project" value="UniProtKB-EC"/>
</dbReference>
<keyword evidence="9" id="KW-0539">Nucleus</keyword>
<dbReference type="EMBL" id="JARKHS020025066">
    <property type="protein sequence ID" value="KAK8767723.1"/>
    <property type="molecule type" value="Genomic_DNA"/>
</dbReference>
<evidence type="ECO:0000256" key="3">
    <source>
        <dbReference type="ARBA" id="ARBA00012111"/>
    </source>
</evidence>
<evidence type="ECO:0000256" key="5">
    <source>
        <dbReference type="ARBA" id="ARBA00022801"/>
    </source>
</evidence>
<evidence type="ECO:0000256" key="9">
    <source>
        <dbReference type="ARBA" id="ARBA00023242"/>
    </source>
</evidence>
<comment type="subunit">
    <text evidence="12">Interacts with HDAC6.</text>
</comment>
<evidence type="ECO:0000313" key="16">
    <source>
        <dbReference type="EMBL" id="KAK8767723.1"/>
    </source>
</evidence>
<comment type="caution">
    <text evidence="16">The sequence shown here is derived from an EMBL/GenBank/DDBJ whole genome shotgun (WGS) entry which is preliminary data.</text>
</comment>
<keyword evidence="8" id="KW-0804">Transcription</keyword>
<feature type="domain" description="Histone deacetylase" evidence="15">
    <location>
        <begin position="77"/>
        <end position="331"/>
    </location>
</feature>
<dbReference type="FunFam" id="3.40.800.20:FF:000009">
    <property type="entry name" value="Histone deacetylase 11"/>
    <property type="match status" value="1"/>
</dbReference>
<keyword evidence="6" id="KW-0156">Chromatin regulator</keyword>
<gene>
    <name evidence="16" type="ORF">V5799_005495</name>
</gene>
<dbReference type="Pfam" id="PF00850">
    <property type="entry name" value="Hist_deacetyl"/>
    <property type="match status" value="1"/>
</dbReference>